<evidence type="ECO:0000259" key="2">
    <source>
        <dbReference type="Pfam" id="PF12804"/>
    </source>
</evidence>
<dbReference type="Proteomes" id="UP000474778">
    <property type="component" value="Unassembled WGS sequence"/>
</dbReference>
<evidence type="ECO:0000313" key="4">
    <source>
        <dbReference type="Proteomes" id="UP000474778"/>
    </source>
</evidence>
<comment type="caution">
    <text evidence="3">The sequence shown here is derived from an EMBL/GenBank/DDBJ whole genome shotgun (WGS) entry which is preliminary data.</text>
</comment>
<keyword evidence="4" id="KW-1185">Reference proteome</keyword>
<dbReference type="Gene3D" id="3.90.550.10">
    <property type="entry name" value="Spore Coat Polysaccharide Biosynthesis Protein SpsA, Chain A"/>
    <property type="match status" value="1"/>
</dbReference>
<dbReference type="InterPro" id="IPR025877">
    <property type="entry name" value="MobA-like_NTP_Trfase"/>
</dbReference>
<evidence type="ECO:0000256" key="1">
    <source>
        <dbReference type="ARBA" id="ARBA00022842"/>
    </source>
</evidence>
<organism evidence="3 4">
    <name type="scientific">Shewanella insulae</name>
    <dbReference type="NCBI Taxonomy" id="2681496"/>
    <lineage>
        <taxon>Bacteria</taxon>
        <taxon>Pseudomonadati</taxon>
        <taxon>Pseudomonadota</taxon>
        <taxon>Gammaproteobacteria</taxon>
        <taxon>Alteromonadales</taxon>
        <taxon>Shewanellaceae</taxon>
        <taxon>Shewanella</taxon>
    </lineage>
</organism>
<dbReference type="GO" id="GO:0016779">
    <property type="term" value="F:nucleotidyltransferase activity"/>
    <property type="evidence" value="ECO:0007669"/>
    <property type="project" value="UniProtKB-ARBA"/>
</dbReference>
<feature type="domain" description="MobA-like NTP transferase" evidence="2">
    <location>
        <begin position="22"/>
        <end position="74"/>
    </location>
</feature>
<dbReference type="Pfam" id="PF12804">
    <property type="entry name" value="NTP_transf_3"/>
    <property type="match status" value="1"/>
</dbReference>
<dbReference type="AlphaFoldDB" id="A0A6L7I0D1"/>
<dbReference type="SUPFAM" id="SSF53448">
    <property type="entry name" value="Nucleotide-diphospho-sugar transferases"/>
    <property type="match status" value="1"/>
</dbReference>
<dbReference type="InterPro" id="IPR029044">
    <property type="entry name" value="Nucleotide-diphossugar_trans"/>
</dbReference>
<dbReference type="RefSeq" id="WP_160797594.1">
    <property type="nucleotide sequence ID" value="NZ_WRPA01000014.1"/>
</dbReference>
<reference evidence="3 4" key="1">
    <citation type="submission" date="2019-12" db="EMBL/GenBank/DDBJ databases">
        <title>Shewanella insulae sp. nov., isolated from a tidal flat.</title>
        <authorList>
            <person name="Yoon J.-H."/>
        </authorList>
    </citation>
    <scope>NUCLEOTIDE SEQUENCE [LARGE SCALE GENOMIC DNA]</scope>
    <source>
        <strain evidence="3 4">JBTF-M18</strain>
    </source>
</reference>
<keyword evidence="3" id="KW-0808">Transferase</keyword>
<protein>
    <submittedName>
        <fullName evidence="3">NTP transferase domain-containing protein</fullName>
    </submittedName>
</protein>
<accession>A0A6L7I0D1</accession>
<keyword evidence="1" id="KW-0460">Magnesium</keyword>
<evidence type="ECO:0000313" key="3">
    <source>
        <dbReference type="EMBL" id="MXR69966.1"/>
    </source>
</evidence>
<dbReference type="EMBL" id="WRPA01000014">
    <property type="protein sequence ID" value="MXR69966.1"/>
    <property type="molecule type" value="Genomic_DNA"/>
</dbReference>
<name>A0A6L7I0D1_9GAMM</name>
<proteinExistence type="predicted"/>
<sequence length="314" mass="34153">MSMKFTDVVSAGEDDNPSLTLVIMAAGLGSRFGGDKQLAELGPKGETMLQLSIASAIEAGFSAAVIVTRTELIPTLKARLIDLPPQFTLHFCVQQLTDLPESLGVSANGANLEALASNRTKPWGTAHALWSARQLVSGPMAVINADDYYGDRAFSLLAQGFKLRPTQWQMVAYPLKETLSDHGGVNRGICVTQDNLLLSVEEWLNIAWQGDNLMGSHQGRLGNLAPEAMASMTCWGFTPDIFDLLGEALAEFVTQQGHKPDSECYLPVVVQAALRDKAKARQVFVSQTSDTWLGVTYPQDIDWVKQKLMELLGD</sequence>
<gene>
    <name evidence="3" type="ORF">GNT65_14985</name>
</gene>